<dbReference type="InterPro" id="IPR002048">
    <property type="entry name" value="EF_hand_dom"/>
</dbReference>
<dbReference type="SMART" id="SM00054">
    <property type="entry name" value="EFh"/>
    <property type="match status" value="2"/>
</dbReference>
<feature type="region of interest" description="Disordered" evidence="2">
    <location>
        <begin position="112"/>
        <end position="136"/>
    </location>
</feature>
<dbReference type="SUPFAM" id="SSF47473">
    <property type="entry name" value="EF-hand"/>
    <property type="match status" value="1"/>
</dbReference>
<organism evidence="4">
    <name type="scientific">Alexandrium andersonii</name>
    <dbReference type="NCBI Taxonomy" id="327968"/>
    <lineage>
        <taxon>Eukaryota</taxon>
        <taxon>Sar</taxon>
        <taxon>Alveolata</taxon>
        <taxon>Dinophyceae</taxon>
        <taxon>Gonyaulacales</taxon>
        <taxon>Pyrocystaceae</taxon>
        <taxon>Alexandrium</taxon>
    </lineage>
</organism>
<gene>
    <name evidence="4" type="ORF">AAND1436_LOCUS20951</name>
</gene>
<dbReference type="AlphaFoldDB" id="A0A7S2GAH2"/>
<dbReference type="EMBL" id="HBGQ01042837">
    <property type="protein sequence ID" value="CAD9437441.1"/>
    <property type="molecule type" value="Transcribed_RNA"/>
</dbReference>
<dbReference type="Pfam" id="PF13499">
    <property type="entry name" value="EF-hand_7"/>
    <property type="match status" value="1"/>
</dbReference>
<accession>A0A7S2GAH2</accession>
<evidence type="ECO:0000256" key="1">
    <source>
        <dbReference type="ARBA" id="ARBA00022837"/>
    </source>
</evidence>
<dbReference type="Gene3D" id="1.10.238.10">
    <property type="entry name" value="EF-hand"/>
    <property type="match status" value="3"/>
</dbReference>
<dbReference type="PROSITE" id="PS00018">
    <property type="entry name" value="EF_HAND_1"/>
    <property type="match status" value="1"/>
</dbReference>
<dbReference type="CDD" id="cd00051">
    <property type="entry name" value="EFh"/>
    <property type="match status" value="1"/>
</dbReference>
<dbReference type="GO" id="GO:0005509">
    <property type="term" value="F:calcium ion binding"/>
    <property type="evidence" value="ECO:0007669"/>
    <property type="project" value="InterPro"/>
</dbReference>
<protein>
    <recommendedName>
        <fullName evidence="3">EF-hand domain-containing protein</fullName>
    </recommendedName>
</protein>
<dbReference type="PROSITE" id="PS50222">
    <property type="entry name" value="EF_HAND_2"/>
    <property type="match status" value="2"/>
</dbReference>
<keyword evidence="1" id="KW-0106">Calcium</keyword>
<evidence type="ECO:0000256" key="2">
    <source>
        <dbReference type="SAM" id="MobiDB-lite"/>
    </source>
</evidence>
<dbReference type="InterPro" id="IPR018247">
    <property type="entry name" value="EF_Hand_1_Ca_BS"/>
</dbReference>
<sequence>MIEYSEFVAGCLDVAHEGFKEQLHVAFGIFDLDGSGSISFDELQRVLTEGPNARPLTASGPVRIPTMGKPGSTLLPDGKTCEEVMKDLDTNKSEKVEYAEFEAYLLEEHKTVGQRLHEEKEQAEQAEQTYEDDHTD</sequence>
<feature type="domain" description="EF-hand" evidence="3">
    <location>
        <begin position="76"/>
        <end position="111"/>
    </location>
</feature>
<dbReference type="InterPro" id="IPR011992">
    <property type="entry name" value="EF-hand-dom_pair"/>
</dbReference>
<evidence type="ECO:0000259" key="3">
    <source>
        <dbReference type="PROSITE" id="PS50222"/>
    </source>
</evidence>
<evidence type="ECO:0000313" key="4">
    <source>
        <dbReference type="EMBL" id="CAD9437441.1"/>
    </source>
</evidence>
<reference evidence="4" key="1">
    <citation type="submission" date="2021-01" db="EMBL/GenBank/DDBJ databases">
        <authorList>
            <person name="Corre E."/>
            <person name="Pelletier E."/>
            <person name="Niang G."/>
            <person name="Scheremetjew M."/>
            <person name="Finn R."/>
            <person name="Kale V."/>
            <person name="Holt S."/>
            <person name="Cochrane G."/>
            <person name="Meng A."/>
            <person name="Brown T."/>
            <person name="Cohen L."/>
        </authorList>
    </citation>
    <scope>NUCLEOTIDE SEQUENCE</scope>
    <source>
        <strain evidence="4">CCMP2222</strain>
    </source>
</reference>
<feature type="region of interest" description="Disordered" evidence="2">
    <location>
        <begin position="51"/>
        <end position="78"/>
    </location>
</feature>
<feature type="domain" description="EF-hand" evidence="3">
    <location>
        <begin position="18"/>
        <end position="53"/>
    </location>
</feature>
<name>A0A7S2GAH2_9DINO</name>
<feature type="compositionally biased region" description="Basic and acidic residues" evidence="2">
    <location>
        <begin position="112"/>
        <end position="123"/>
    </location>
</feature>
<proteinExistence type="predicted"/>